<evidence type="ECO:0000256" key="2">
    <source>
        <dbReference type="SAM" id="MobiDB-lite"/>
    </source>
</evidence>
<dbReference type="Gene3D" id="3.30.530.20">
    <property type="match status" value="1"/>
</dbReference>
<dbReference type="InterPro" id="IPR013538">
    <property type="entry name" value="ASHA1/2-like_C"/>
</dbReference>
<evidence type="ECO:0000313" key="4">
    <source>
        <dbReference type="EMBL" id="TVZ05605.1"/>
    </source>
</evidence>
<dbReference type="Proteomes" id="UP000460272">
    <property type="component" value="Unassembled WGS sequence"/>
</dbReference>
<sequence>MCGRSAATASRTSISVTAENITRGSPGSRAAASCRSPEIERPVRLEGTWVFDGRPEAEAMETVELREEDGVTTMTDRLAFKDQATRDSMKRVKPDGVHADDGGQVAWDRLEDYLTTLA</sequence>
<accession>A0A6P2C532</accession>
<dbReference type="AlphaFoldDB" id="A0A6P2C532"/>
<dbReference type="InterPro" id="IPR023393">
    <property type="entry name" value="START-like_dom_sf"/>
</dbReference>
<dbReference type="EMBL" id="RPFW01000002">
    <property type="protein sequence ID" value="TVZ05605.1"/>
    <property type="molecule type" value="Genomic_DNA"/>
</dbReference>
<organism evidence="4 5">
    <name type="scientific">Trebonia kvetii</name>
    <dbReference type="NCBI Taxonomy" id="2480626"/>
    <lineage>
        <taxon>Bacteria</taxon>
        <taxon>Bacillati</taxon>
        <taxon>Actinomycetota</taxon>
        <taxon>Actinomycetes</taxon>
        <taxon>Streptosporangiales</taxon>
        <taxon>Treboniaceae</taxon>
        <taxon>Trebonia</taxon>
    </lineage>
</organism>
<evidence type="ECO:0000259" key="3">
    <source>
        <dbReference type="Pfam" id="PF08327"/>
    </source>
</evidence>
<feature type="compositionally biased region" description="Low complexity" evidence="2">
    <location>
        <begin position="1"/>
        <end position="18"/>
    </location>
</feature>
<reference evidence="4 5" key="1">
    <citation type="submission" date="2018-11" db="EMBL/GenBank/DDBJ databases">
        <title>Trebonia kvetii gen.nov., sp.nov., a novel acidophilic actinobacterium, and proposal of the new actinobacterial family Treboniaceae fam. nov.</title>
        <authorList>
            <person name="Rapoport D."/>
            <person name="Sagova-Mareckova M."/>
            <person name="Sedlacek I."/>
            <person name="Provaznik J."/>
            <person name="Kralova S."/>
            <person name="Pavlinic D."/>
            <person name="Benes V."/>
            <person name="Kopecky J."/>
        </authorList>
    </citation>
    <scope>NUCLEOTIDE SEQUENCE [LARGE SCALE GENOMIC DNA]</scope>
    <source>
        <strain evidence="4 5">15Tr583</strain>
    </source>
</reference>
<protein>
    <recommendedName>
        <fullName evidence="3">Activator of Hsp90 ATPase homologue 1/2-like C-terminal domain-containing protein</fullName>
    </recommendedName>
</protein>
<feature type="domain" description="Activator of Hsp90 ATPase homologue 1/2-like C-terminal" evidence="3">
    <location>
        <begin position="25"/>
        <end position="114"/>
    </location>
</feature>
<dbReference type="SUPFAM" id="SSF55961">
    <property type="entry name" value="Bet v1-like"/>
    <property type="match status" value="1"/>
</dbReference>
<gene>
    <name evidence="4" type="ORF">EAS64_13925</name>
</gene>
<evidence type="ECO:0000256" key="1">
    <source>
        <dbReference type="ARBA" id="ARBA00006817"/>
    </source>
</evidence>
<dbReference type="OrthoDB" id="3365660at2"/>
<name>A0A6P2C532_9ACTN</name>
<feature type="region of interest" description="Disordered" evidence="2">
    <location>
        <begin position="1"/>
        <end position="36"/>
    </location>
</feature>
<comment type="similarity">
    <text evidence="1">Belongs to the AHA1 family.</text>
</comment>
<evidence type="ECO:0000313" key="5">
    <source>
        <dbReference type="Proteomes" id="UP000460272"/>
    </source>
</evidence>
<proteinExistence type="inferred from homology"/>
<comment type="caution">
    <text evidence="4">The sequence shown here is derived from an EMBL/GenBank/DDBJ whole genome shotgun (WGS) entry which is preliminary data.</text>
</comment>
<dbReference type="Pfam" id="PF08327">
    <property type="entry name" value="AHSA1"/>
    <property type="match status" value="1"/>
</dbReference>
<keyword evidence="5" id="KW-1185">Reference proteome</keyword>